<gene>
    <name evidence="1" type="ORF">K2173_006271</name>
</gene>
<accession>A0AAV8TCK3</accession>
<sequence length="180" mass="21254">MLMNSMSSVSSENFEVFEKRRFEKPEWYESDARYLRRLCVERDRQLVKSASIDHEPSPFSSPYYYVRFDHNEGRHTSGLLHSDSISIRSEIYALSRQREEEKKGKTVLGKFKKWMKHKDKAGKRSKEKGLVFKSKSGGNHTNCNHLDRYFKRLTCFAVQVDAATILEHQENDFLQEHQVD</sequence>
<dbReference type="Proteomes" id="UP001159364">
    <property type="component" value="Linkage Group LG05"/>
</dbReference>
<dbReference type="EMBL" id="JAIWQS010000005">
    <property type="protein sequence ID" value="KAJ8764531.1"/>
    <property type="molecule type" value="Genomic_DNA"/>
</dbReference>
<protein>
    <submittedName>
        <fullName evidence="1">Uncharacterized protein</fullName>
    </submittedName>
</protein>
<reference evidence="1 2" key="1">
    <citation type="submission" date="2021-09" db="EMBL/GenBank/DDBJ databases">
        <title>Genomic insights and catalytic innovation underlie evolution of tropane alkaloids biosynthesis.</title>
        <authorList>
            <person name="Wang Y.-J."/>
            <person name="Tian T."/>
            <person name="Huang J.-P."/>
            <person name="Huang S.-X."/>
        </authorList>
    </citation>
    <scope>NUCLEOTIDE SEQUENCE [LARGE SCALE GENOMIC DNA]</scope>
    <source>
        <strain evidence="1">KIB-2018</strain>
        <tissue evidence="1">Leaf</tissue>
    </source>
</reference>
<name>A0AAV8TCK3_9ROSI</name>
<dbReference type="AlphaFoldDB" id="A0AAV8TCK3"/>
<organism evidence="1 2">
    <name type="scientific">Erythroxylum novogranatense</name>
    <dbReference type="NCBI Taxonomy" id="1862640"/>
    <lineage>
        <taxon>Eukaryota</taxon>
        <taxon>Viridiplantae</taxon>
        <taxon>Streptophyta</taxon>
        <taxon>Embryophyta</taxon>
        <taxon>Tracheophyta</taxon>
        <taxon>Spermatophyta</taxon>
        <taxon>Magnoliopsida</taxon>
        <taxon>eudicotyledons</taxon>
        <taxon>Gunneridae</taxon>
        <taxon>Pentapetalae</taxon>
        <taxon>rosids</taxon>
        <taxon>fabids</taxon>
        <taxon>Malpighiales</taxon>
        <taxon>Erythroxylaceae</taxon>
        <taxon>Erythroxylum</taxon>
    </lineage>
</organism>
<evidence type="ECO:0000313" key="1">
    <source>
        <dbReference type="EMBL" id="KAJ8764531.1"/>
    </source>
</evidence>
<evidence type="ECO:0000313" key="2">
    <source>
        <dbReference type="Proteomes" id="UP001159364"/>
    </source>
</evidence>
<keyword evidence="2" id="KW-1185">Reference proteome</keyword>
<proteinExistence type="predicted"/>
<comment type="caution">
    <text evidence="1">The sequence shown here is derived from an EMBL/GenBank/DDBJ whole genome shotgun (WGS) entry which is preliminary data.</text>
</comment>